<comment type="caution">
    <text evidence="1">The sequence shown here is derived from an EMBL/GenBank/DDBJ whole genome shotgun (WGS) entry which is preliminary data.</text>
</comment>
<sequence>MDVALEIHPLTLTLSPRGEGTDQAVLSRYIDLEYRVELRF</sequence>
<evidence type="ECO:0000313" key="2">
    <source>
        <dbReference type="Proteomes" id="UP000026739"/>
    </source>
</evidence>
<dbReference type="EMBL" id="AZQQ01000073">
    <property type="protein sequence ID" value="KDD69199.1"/>
    <property type="molecule type" value="Genomic_DNA"/>
</dbReference>
<dbReference type="Proteomes" id="UP000026739">
    <property type="component" value="Unassembled WGS sequence"/>
</dbReference>
<dbReference type="AlphaFoldDB" id="A0A059L5E4"/>
<proteinExistence type="predicted"/>
<evidence type="ECO:0000313" key="1">
    <source>
        <dbReference type="EMBL" id="KDD69199.1"/>
    </source>
</evidence>
<reference evidence="1 2" key="1">
    <citation type="submission" date="2013-12" db="EMBL/GenBank/DDBJ databases">
        <authorList>
            <person name="Formusa P.A."/>
            <person name="Habash M."/>
            <person name="Lee H."/>
            <person name="Trevors J.T."/>
        </authorList>
    </citation>
    <scope>NUCLEOTIDE SEQUENCE [LARGE SCALE GENOMIC DNA]</scope>
    <source>
        <strain evidence="1 2">PD30</strain>
    </source>
</reference>
<protein>
    <submittedName>
        <fullName evidence="1">Uncharacterized protein</fullName>
    </submittedName>
</protein>
<organism evidence="1 2">
    <name type="scientific">Pseudomonas mandelii PD30</name>
    <dbReference type="NCBI Taxonomy" id="1419583"/>
    <lineage>
        <taxon>Bacteria</taxon>
        <taxon>Pseudomonadati</taxon>
        <taxon>Pseudomonadota</taxon>
        <taxon>Gammaproteobacteria</taxon>
        <taxon>Pseudomonadales</taxon>
        <taxon>Pseudomonadaceae</taxon>
        <taxon>Pseudomonas</taxon>
    </lineage>
</organism>
<name>A0A059L5E4_9PSED</name>
<accession>A0A059L5E4</accession>
<gene>
    <name evidence="1" type="ORF">V466_10415</name>
</gene>